<dbReference type="PANTHER" id="PTHR11590:SF80">
    <property type="entry name" value="TRANSGLUTAMINASE 5,-LIKE"/>
    <property type="match status" value="1"/>
</dbReference>
<comment type="similarity">
    <text evidence="1">Belongs to the transglutaminase superfamily. Transglutaminase family.</text>
</comment>
<protein>
    <recommendedName>
        <fullName evidence="3">Transglutaminase-like domain-containing protein</fullName>
    </recommendedName>
</protein>
<evidence type="ECO:0000256" key="1">
    <source>
        <dbReference type="ARBA" id="ARBA00005968"/>
    </source>
</evidence>
<reference evidence="4" key="3">
    <citation type="submission" date="2025-09" db="UniProtKB">
        <authorList>
            <consortium name="Ensembl"/>
        </authorList>
    </citation>
    <scope>IDENTIFICATION</scope>
</reference>
<dbReference type="InterPro" id="IPR002931">
    <property type="entry name" value="Transglutaminase-like"/>
</dbReference>
<dbReference type="OMA" id="HICSPVQ"/>
<dbReference type="InterPro" id="IPR001102">
    <property type="entry name" value="Transglutaminase_N"/>
</dbReference>
<dbReference type="GeneTree" id="ENSGT01050000244866"/>
<feature type="domain" description="Transglutaminase-like" evidence="3">
    <location>
        <begin position="277"/>
        <end position="369"/>
    </location>
</feature>
<dbReference type="Ensembl" id="ENSPNAT00000031276.2">
    <property type="protein sequence ID" value="ENSPNAP00000036379.1"/>
    <property type="gene ID" value="ENSPNAG00000004735.2"/>
</dbReference>
<gene>
    <name evidence="4" type="primary">FBXW8</name>
</gene>
<dbReference type="AlphaFoldDB" id="A0A3B4EM81"/>
<evidence type="ECO:0000313" key="5">
    <source>
        <dbReference type="Proteomes" id="UP001501920"/>
    </source>
</evidence>
<evidence type="ECO:0000259" key="3">
    <source>
        <dbReference type="SMART" id="SM00460"/>
    </source>
</evidence>
<reference evidence="4" key="2">
    <citation type="submission" date="2025-08" db="UniProtKB">
        <authorList>
            <consortium name="Ensembl"/>
        </authorList>
    </citation>
    <scope>IDENTIFICATION</scope>
</reference>
<dbReference type="InterPro" id="IPR013783">
    <property type="entry name" value="Ig-like_fold"/>
</dbReference>
<dbReference type="GO" id="GO:0007399">
    <property type="term" value="P:nervous system development"/>
    <property type="evidence" value="ECO:0007669"/>
    <property type="project" value="UniProtKB-ARBA"/>
</dbReference>
<dbReference type="SUPFAM" id="SSF81296">
    <property type="entry name" value="E set domains"/>
    <property type="match status" value="1"/>
</dbReference>
<dbReference type="InterPro" id="IPR014756">
    <property type="entry name" value="Ig_E-set"/>
</dbReference>
<keyword evidence="5" id="KW-1185">Reference proteome</keyword>
<dbReference type="PANTHER" id="PTHR11590">
    <property type="entry name" value="PROTEIN-GLUTAMINE GAMMA-GLUTAMYLTRANSFERASE"/>
    <property type="match status" value="1"/>
</dbReference>
<dbReference type="InterPro" id="IPR050779">
    <property type="entry name" value="Transglutaminase"/>
</dbReference>
<organism evidence="4 5">
    <name type="scientific">Pygocentrus nattereri</name>
    <name type="common">Red-bellied piranha</name>
    <dbReference type="NCBI Taxonomy" id="42514"/>
    <lineage>
        <taxon>Eukaryota</taxon>
        <taxon>Metazoa</taxon>
        <taxon>Chordata</taxon>
        <taxon>Craniata</taxon>
        <taxon>Vertebrata</taxon>
        <taxon>Euteleostomi</taxon>
        <taxon>Actinopterygii</taxon>
        <taxon>Neopterygii</taxon>
        <taxon>Teleostei</taxon>
        <taxon>Ostariophysi</taxon>
        <taxon>Characiformes</taxon>
        <taxon>Characoidei</taxon>
        <taxon>Pygocentrus</taxon>
    </lineage>
</organism>
<dbReference type="GO" id="GO:0005739">
    <property type="term" value="C:mitochondrion"/>
    <property type="evidence" value="ECO:0007669"/>
    <property type="project" value="TreeGrafter"/>
</dbReference>
<dbReference type="SUPFAM" id="SSF49309">
    <property type="entry name" value="Transglutaminase, two C-terminal domains"/>
    <property type="match status" value="2"/>
</dbReference>
<name>A0A3B4EM81_PYGNA</name>
<dbReference type="FunFam" id="3.90.260.10:FF:000002">
    <property type="entry name" value="Erythrocyte membrane protein band 4.2"/>
    <property type="match status" value="1"/>
</dbReference>
<dbReference type="SUPFAM" id="SSF54001">
    <property type="entry name" value="Cysteine proteinases"/>
    <property type="match status" value="1"/>
</dbReference>
<dbReference type="PIRSF" id="PIRSF000459">
    <property type="entry name" value="TGM_EBP42"/>
    <property type="match status" value="1"/>
</dbReference>
<reference evidence="4 5" key="1">
    <citation type="submission" date="2020-10" db="EMBL/GenBank/DDBJ databases">
        <title>Pygocentrus nattereri (red-bellied piranha) genome, fPygNat1, primary haplotype.</title>
        <authorList>
            <person name="Myers G."/>
            <person name="Meyer A."/>
            <person name="Karagic N."/>
            <person name="Pippel M."/>
            <person name="Winkler S."/>
            <person name="Tracey A."/>
            <person name="Wood J."/>
            <person name="Formenti G."/>
            <person name="Howe K."/>
            <person name="Fedrigo O."/>
            <person name="Jarvis E.D."/>
        </authorList>
    </citation>
    <scope>NUCLEOTIDE SEQUENCE [LARGE SCALE GENOMIC DNA]</scope>
</reference>
<dbReference type="Pfam" id="PF00868">
    <property type="entry name" value="Transglut_N"/>
    <property type="match status" value="1"/>
</dbReference>
<feature type="active site" evidence="2">
    <location>
        <position position="343"/>
    </location>
</feature>
<proteinExistence type="inferred from homology"/>
<dbReference type="InterPro" id="IPR036238">
    <property type="entry name" value="Transglutaminase_C_sf"/>
</dbReference>
<sequence>MQRPTPQTAGVGLKHVNLEVKENHMAHHTVSLSSTHLVTRRGQPFKLLLHFHDPGFSRHHETLTFQALLGDLAVEFPVTFSEKVTNVGWKAWIYPHEVLPRCVSLPVRVCSPVSAPVGLHELKLIVQNSLGQQCYSACRFILLCNPWLKGDPVYLPDEEQREEYVRNDAGVLYLGTPHNITTRHWAFGQYESEVLEVCLNLLQVSPQHVRDRRRDYLRRSDPVYISRVICAMINCIDERSVLKGSWSADPQASGNAVDPEDWTGSAKILKLWDAACFRPVCYGQCWVFASVMCTVMRALGIPCRVVTIFNSAHNTKGNLIVEEYYTENGKKLDLSQTTVWNFHVWVECWMTRPDLGSEFDGWQVLDPTPQERRTGVFCCGPCSVKAIRMRNVNLLYDTPFIFASVNADVVTVVMRDGRVVSRRVDRKRVGSHIYTKHIGSDRPQSLTCNYKCVLDNLSRCGETGHDTSRSLQVSLRLDRVHVMGEDVALTVVVRNTGHSLRMFSEHVNAQAKVYNRGAQQTLWETHNRLHVWPGEVLLIEHVIPHSQYESRLTSDCLVNVAAVVEDERTQEHMLVSEEFNFSIPNISIQVTGGDTVVLHKEHSAEVSFTNVFSTTMTDTVLTVEGTSLIQGKHQSRLYLLQPGQVMKTKVTFIPVVLGVKALHATLTFRNRPALVIRETRKVSVNTAASTEDNEVQYFREKCC</sequence>
<dbReference type="GO" id="GO:0003810">
    <property type="term" value="F:protein-glutamine gamma-glutamyltransferase activity"/>
    <property type="evidence" value="ECO:0007669"/>
    <property type="project" value="InterPro"/>
</dbReference>
<accession>A0A3B4EM81</accession>
<dbReference type="InterPro" id="IPR013808">
    <property type="entry name" value="Transglutaminase_AS"/>
</dbReference>
<feature type="active site" evidence="2">
    <location>
        <position position="366"/>
    </location>
</feature>
<dbReference type="Pfam" id="PF01841">
    <property type="entry name" value="Transglut_core"/>
    <property type="match status" value="1"/>
</dbReference>
<evidence type="ECO:0000256" key="2">
    <source>
        <dbReference type="PIRSR" id="PIRSR000459-1"/>
    </source>
</evidence>
<dbReference type="InterPro" id="IPR038765">
    <property type="entry name" value="Papain-like_cys_pep_sf"/>
</dbReference>
<dbReference type="InterPro" id="IPR036985">
    <property type="entry name" value="Transglutaminase-like_sf"/>
</dbReference>
<dbReference type="InterPro" id="IPR023608">
    <property type="entry name" value="Transglutaminase_animal"/>
</dbReference>
<dbReference type="Gene3D" id="2.60.40.10">
    <property type="entry name" value="Immunoglobulins"/>
    <property type="match status" value="3"/>
</dbReference>
<dbReference type="Proteomes" id="UP001501920">
    <property type="component" value="Chromosome 9"/>
</dbReference>
<evidence type="ECO:0000313" key="4">
    <source>
        <dbReference type="Ensembl" id="ENSPNAP00000036379.1"/>
    </source>
</evidence>
<dbReference type="PROSITE" id="PS00547">
    <property type="entry name" value="TRANSGLUTAMINASES"/>
    <property type="match status" value="1"/>
</dbReference>
<dbReference type="Gene3D" id="3.90.260.10">
    <property type="entry name" value="Transglutaminase-like"/>
    <property type="match status" value="1"/>
</dbReference>
<dbReference type="STRING" id="42514.ENSPNAP00000036379"/>
<dbReference type="SMART" id="SM00460">
    <property type="entry name" value="TGc"/>
    <property type="match status" value="1"/>
</dbReference>
<feature type="active site" evidence="2">
    <location>
        <position position="285"/>
    </location>
</feature>
<dbReference type="OrthoDB" id="437511at2759"/>